<dbReference type="GO" id="GO:0000160">
    <property type="term" value="P:phosphorelay signal transduction system"/>
    <property type="evidence" value="ECO:0007669"/>
    <property type="project" value="UniProtKB-KW"/>
</dbReference>
<proteinExistence type="predicted"/>
<dbReference type="PANTHER" id="PTHR45528:SF1">
    <property type="entry name" value="SENSOR HISTIDINE KINASE CPXA"/>
    <property type="match status" value="1"/>
</dbReference>
<evidence type="ECO:0000313" key="16">
    <source>
        <dbReference type="EMBL" id="GAI26321.1"/>
    </source>
</evidence>
<dbReference type="AlphaFoldDB" id="X1N7X9"/>
<feature type="non-terminal residue" evidence="16">
    <location>
        <position position="278"/>
    </location>
</feature>
<dbReference type="PANTHER" id="PTHR45528">
    <property type="entry name" value="SENSOR HISTIDINE KINASE CPXA"/>
    <property type="match status" value="1"/>
</dbReference>
<keyword evidence="5" id="KW-0597">Phosphoprotein</keyword>
<evidence type="ECO:0000256" key="12">
    <source>
        <dbReference type="ARBA" id="ARBA00023012"/>
    </source>
</evidence>
<organism evidence="16">
    <name type="scientific">marine sediment metagenome</name>
    <dbReference type="NCBI Taxonomy" id="412755"/>
    <lineage>
        <taxon>unclassified sequences</taxon>
        <taxon>metagenomes</taxon>
        <taxon>ecological metagenomes</taxon>
    </lineage>
</organism>
<dbReference type="EMBL" id="BARV01019022">
    <property type="protein sequence ID" value="GAI26321.1"/>
    <property type="molecule type" value="Genomic_DNA"/>
</dbReference>
<feature type="non-terminal residue" evidence="16">
    <location>
        <position position="1"/>
    </location>
</feature>
<dbReference type="CDD" id="cd06225">
    <property type="entry name" value="HAMP"/>
    <property type="match status" value="1"/>
</dbReference>
<keyword evidence="13 14" id="KW-0472">Membrane</keyword>
<dbReference type="Pfam" id="PF00672">
    <property type="entry name" value="HAMP"/>
    <property type="match status" value="1"/>
</dbReference>
<evidence type="ECO:0000256" key="10">
    <source>
        <dbReference type="ARBA" id="ARBA00022840"/>
    </source>
</evidence>
<sequence>VNWVFLNKEVIVKTQIISKNELQKESKELADRARIALISTPKARPREEIEETSGMIIKAAASVFDYDGNLIGVLYGGKLLNRNYEIVDKVKDMVYKSEKYKDKDIGTATIFQGDLRISTNVMRTDGARAIGTRVSEEVYNRVIEKGTPWIGRAFVVNAWYITAYEPIKNIQGQVIGILYVGILEEKFTDMRINIVSIFIGVTILGIAIAFGVTLVLANSIVKPVSRLTTASRHIADGDFSYKLDIKSNDEIGELGNIFNFMVRSIRERDTKIKEFAQA</sequence>
<evidence type="ECO:0000256" key="4">
    <source>
        <dbReference type="ARBA" id="ARBA00022475"/>
    </source>
</evidence>
<reference evidence="16" key="1">
    <citation type="journal article" date="2014" name="Front. Microbiol.">
        <title>High frequency of phylogenetically diverse reductive dehalogenase-homologous genes in deep subseafloor sedimentary metagenomes.</title>
        <authorList>
            <person name="Kawai M."/>
            <person name="Futagami T."/>
            <person name="Toyoda A."/>
            <person name="Takaki Y."/>
            <person name="Nishi S."/>
            <person name="Hori S."/>
            <person name="Arai W."/>
            <person name="Tsubouchi T."/>
            <person name="Morono Y."/>
            <person name="Uchiyama I."/>
            <person name="Ito T."/>
            <person name="Fujiyama A."/>
            <person name="Inagaki F."/>
            <person name="Takami H."/>
        </authorList>
    </citation>
    <scope>NUCLEOTIDE SEQUENCE</scope>
    <source>
        <strain evidence="16">Expedition CK06-06</strain>
    </source>
</reference>
<dbReference type="InterPro" id="IPR003660">
    <property type="entry name" value="HAMP_dom"/>
</dbReference>
<comment type="caution">
    <text evidence="16">The sequence shown here is derived from an EMBL/GenBank/DDBJ whole genome shotgun (WGS) entry which is preliminary data.</text>
</comment>
<evidence type="ECO:0000256" key="14">
    <source>
        <dbReference type="SAM" id="Phobius"/>
    </source>
</evidence>
<keyword evidence="4" id="KW-1003">Cell membrane</keyword>
<dbReference type="SUPFAM" id="SSF103190">
    <property type="entry name" value="Sensory domain-like"/>
    <property type="match status" value="1"/>
</dbReference>
<evidence type="ECO:0000256" key="2">
    <source>
        <dbReference type="ARBA" id="ARBA00004651"/>
    </source>
</evidence>
<evidence type="ECO:0000256" key="1">
    <source>
        <dbReference type="ARBA" id="ARBA00000085"/>
    </source>
</evidence>
<keyword evidence="12" id="KW-0902">Two-component regulatory system</keyword>
<dbReference type="CDD" id="cd18773">
    <property type="entry name" value="PDC1_HK_sensor"/>
    <property type="match status" value="1"/>
</dbReference>
<keyword evidence="7 14" id="KW-0812">Transmembrane</keyword>
<accession>X1N7X9</accession>
<dbReference type="InterPro" id="IPR029151">
    <property type="entry name" value="Sensor-like_sf"/>
</dbReference>
<feature type="domain" description="HAMP" evidence="15">
    <location>
        <begin position="218"/>
        <end position="270"/>
    </location>
</feature>
<protein>
    <recommendedName>
        <fullName evidence="3">histidine kinase</fullName>
        <ecNumber evidence="3">2.7.13.3</ecNumber>
    </recommendedName>
</protein>
<dbReference type="SUPFAM" id="SSF158472">
    <property type="entry name" value="HAMP domain-like"/>
    <property type="match status" value="1"/>
</dbReference>
<dbReference type="EC" id="2.7.13.3" evidence="3"/>
<evidence type="ECO:0000259" key="15">
    <source>
        <dbReference type="PROSITE" id="PS50885"/>
    </source>
</evidence>
<comment type="catalytic activity">
    <reaction evidence="1">
        <text>ATP + protein L-histidine = ADP + protein N-phospho-L-histidine.</text>
        <dbReference type="EC" id="2.7.13.3"/>
    </reaction>
</comment>
<dbReference type="PROSITE" id="PS50885">
    <property type="entry name" value="HAMP"/>
    <property type="match status" value="1"/>
</dbReference>
<keyword evidence="10" id="KW-0067">ATP-binding</keyword>
<evidence type="ECO:0000256" key="8">
    <source>
        <dbReference type="ARBA" id="ARBA00022741"/>
    </source>
</evidence>
<evidence type="ECO:0000256" key="7">
    <source>
        <dbReference type="ARBA" id="ARBA00022692"/>
    </source>
</evidence>
<keyword evidence="9" id="KW-0418">Kinase</keyword>
<keyword evidence="8" id="KW-0547">Nucleotide-binding</keyword>
<comment type="subcellular location">
    <subcellularLocation>
        <location evidence="2">Cell membrane</location>
        <topology evidence="2">Multi-pass membrane protein</topology>
    </subcellularLocation>
</comment>
<dbReference type="SMART" id="SM00304">
    <property type="entry name" value="HAMP"/>
    <property type="match status" value="1"/>
</dbReference>
<dbReference type="Pfam" id="PF17202">
    <property type="entry name" value="sCache_3_3"/>
    <property type="match status" value="1"/>
</dbReference>
<dbReference type="GO" id="GO:0005524">
    <property type="term" value="F:ATP binding"/>
    <property type="evidence" value="ECO:0007669"/>
    <property type="project" value="UniProtKB-KW"/>
</dbReference>
<evidence type="ECO:0000256" key="13">
    <source>
        <dbReference type="ARBA" id="ARBA00023136"/>
    </source>
</evidence>
<dbReference type="Gene3D" id="6.10.340.10">
    <property type="match status" value="1"/>
</dbReference>
<dbReference type="GO" id="GO:0005886">
    <property type="term" value="C:plasma membrane"/>
    <property type="evidence" value="ECO:0007669"/>
    <property type="project" value="UniProtKB-SubCell"/>
</dbReference>
<dbReference type="InterPro" id="IPR033463">
    <property type="entry name" value="sCache_3"/>
</dbReference>
<gene>
    <name evidence="16" type="ORF">S06H3_32054</name>
</gene>
<dbReference type="GO" id="GO:0004673">
    <property type="term" value="F:protein histidine kinase activity"/>
    <property type="evidence" value="ECO:0007669"/>
    <property type="project" value="UniProtKB-EC"/>
</dbReference>
<evidence type="ECO:0000256" key="6">
    <source>
        <dbReference type="ARBA" id="ARBA00022679"/>
    </source>
</evidence>
<feature type="transmembrane region" description="Helical" evidence="14">
    <location>
        <begin position="194"/>
        <end position="217"/>
    </location>
</feature>
<keyword evidence="11 14" id="KW-1133">Transmembrane helix</keyword>
<evidence type="ECO:0000256" key="3">
    <source>
        <dbReference type="ARBA" id="ARBA00012438"/>
    </source>
</evidence>
<evidence type="ECO:0000256" key="11">
    <source>
        <dbReference type="ARBA" id="ARBA00022989"/>
    </source>
</evidence>
<keyword evidence="6" id="KW-0808">Transferase</keyword>
<name>X1N7X9_9ZZZZ</name>
<evidence type="ECO:0000256" key="9">
    <source>
        <dbReference type="ARBA" id="ARBA00022777"/>
    </source>
</evidence>
<dbReference type="InterPro" id="IPR050398">
    <property type="entry name" value="HssS/ArlS-like"/>
</dbReference>
<evidence type="ECO:0000256" key="5">
    <source>
        <dbReference type="ARBA" id="ARBA00022553"/>
    </source>
</evidence>